<reference evidence="1" key="1">
    <citation type="submission" date="2020-10" db="EMBL/GenBank/DDBJ databases">
        <authorList>
            <person name="Kadnikov V."/>
            <person name="Beletsky A.V."/>
            <person name="Mardanov A.V."/>
            <person name="Karnachuk O.V."/>
            <person name="Ravin N.V."/>
        </authorList>
    </citation>
    <scope>NUCLEOTIDE SEQUENCE</scope>
    <source>
        <strain evidence="1">Bu02</strain>
    </source>
</reference>
<dbReference type="Gene3D" id="3.30.460.40">
    <property type="match status" value="1"/>
</dbReference>
<evidence type="ECO:0000313" key="1">
    <source>
        <dbReference type="EMBL" id="QUL99675.1"/>
    </source>
</evidence>
<gene>
    <name evidence="1" type="ORF">IMF26_08820</name>
</gene>
<name>A0AAT9LIL8_9FIRM</name>
<dbReference type="InterPro" id="IPR043519">
    <property type="entry name" value="NT_sf"/>
</dbReference>
<organism evidence="1">
    <name type="scientific">Candidatus Fermentithermobacillus carboniphilus</name>
    <dbReference type="NCBI Taxonomy" id="3085328"/>
    <lineage>
        <taxon>Bacteria</taxon>
        <taxon>Bacillati</taxon>
        <taxon>Bacillota</taxon>
        <taxon>Candidatus Fermentithermobacillia</taxon>
        <taxon>Candidatus Fermentithermobacillales</taxon>
        <taxon>Candidatus Fermentithermobacillaceae</taxon>
        <taxon>Candidatus Fermentithermobacillus</taxon>
    </lineage>
</organism>
<reference evidence="1" key="2">
    <citation type="journal article" date="2023" name="Biology">
        <title>Prokaryotic Life Associated with Coal-Fire Gas Vents Revealed by Metagenomics.</title>
        <authorList>
            <person name="Kadnikov V.V."/>
            <person name="Mardanov A.V."/>
            <person name="Beletsky A.V."/>
            <person name="Karnachuk O.V."/>
            <person name="Ravin N.V."/>
        </authorList>
    </citation>
    <scope>NUCLEOTIDE SEQUENCE</scope>
    <source>
        <strain evidence="1">Bu02</strain>
    </source>
</reference>
<dbReference type="EMBL" id="CP062796">
    <property type="protein sequence ID" value="QUL99675.1"/>
    <property type="molecule type" value="Genomic_DNA"/>
</dbReference>
<dbReference type="InterPro" id="IPR019646">
    <property type="entry name" value="Aminoglyc_AdlTrfase"/>
</dbReference>
<sequence>MPPLHQQVLELILKALAGVDIPWALTGSTAFAIQGVPVTPEDIDIQTSPDGAYVVERLLPGEPLQPVAERVSERIRSHFGAVLVRELRVEIMGGIQKRLPGGEWEPPVDVGALRVSVPWHGYQVPVLPLEYEYNAYLRLGRSDRARLLKEFMDSFGRRS</sequence>
<dbReference type="AlphaFoldDB" id="A0AAT9LIL8"/>
<dbReference type="Pfam" id="PF10706">
    <property type="entry name" value="Aminoglyc_resit"/>
    <property type="match status" value="1"/>
</dbReference>
<dbReference type="KEGG" id="fcz:IMF26_08820"/>
<proteinExistence type="predicted"/>
<dbReference type="SUPFAM" id="SSF81301">
    <property type="entry name" value="Nucleotidyltransferase"/>
    <property type="match status" value="1"/>
</dbReference>
<accession>A0AAT9LIL8</accession>
<protein>
    <submittedName>
        <fullName evidence="1">Uncharacterized protein</fullName>
    </submittedName>
</protein>